<evidence type="ECO:0000313" key="1">
    <source>
        <dbReference type="EMBL" id="BDS12831.1"/>
    </source>
</evidence>
<keyword evidence="2" id="KW-1185">Reference proteome</keyword>
<proteinExistence type="predicted"/>
<evidence type="ECO:0000313" key="2">
    <source>
        <dbReference type="Proteomes" id="UP001060919"/>
    </source>
</evidence>
<accession>A0A916DTV9</accession>
<reference evidence="1" key="1">
    <citation type="submission" date="2022-09" db="EMBL/GenBank/DDBJ databases">
        <title>Aureispira anguillicida sp. nov., isolated from Leptocephalus of Japanese eel Anguilla japonica.</title>
        <authorList>
            <person name="Yuasa K."/>
            <person name="Mekata T."/>
            <person name="Ikunari K."/>
        </authorList>
    </citation>
    <scope>NUCLEOTIDE SEQUENCE</scope>
    <source>
        <strain evidence="1">EL160426</strain>
    </source>
</reference>
<protein>
    <submittedName>
        <fullName evidence="1">Uncharacterized protein</fullName>
    </submittedName>
</protein>
<gene>
    <name evidence="1" type="ORF">AsAng_0035560</name>
</gene>
<sequence length="53" mass="6252">MRALSKNQKYKKAFGNGMPPSFFCGVMEINDPIYYLYNKHYVSKFIKGIKNDR</sequence>
<dbReference type="Proteomes" id="UP001060919">
    <property type="component" value="Chromosome"/>
</dbReference>
<dbReference type="KEGG" id="aup:AsAng_0035560"/>
<name>A0A916DTV9_9BACT</name>
<organism evidence="1 2">
    <name type="scientific">Aureispira anguillae</name>
    <dbReference type="NCBI Taxonomy" id="2864201"/>
    <lineage>
        <taxon>Bacteria</taxon>
        <taxon>Pseudomonadati</taxon>
        <taxon>Bacteroidota</taxon>
        <taxon>Saprospiria</taxon>
        <taxon>Saprospirales</taxon>
        <taxon>Saprospiraceae</taxon>
        <taxon>Aureispira</taxon>
    </lineage>
</organism>
<dbReference type="AlphaFoldDB" id="A0A916DTV9"/>
<dbReference type="EMBL" id="AP026867">
    <property type="protein sequence ID" value="BDS12831.1"/>
    <property type="molecule type" value="Genomic_DNA"/>
</dbReference>